<evidence type="ECO:0000256" key="2">
    <source>
        <dbReference type="ARBA" id="ARBA00022448"/>
    </source>
</evidence>
<sequence length="144" mass="16492">AAKDKKLHLLAAGRMDIAKEFLGGKRKILDEVFAQARQQLRNLPDEEYCKFMTKLMLEAVETGDEEVIIDNEEKRIDQKFIKQINRELGPAYKGNLTLADEKQNLGGGFILKRGKIKNNVSFDVLLTKARKELEIELAKELFEN</sequence>
<evidence type="ECO:0000313" key="4">
    <source>
        <dbReference type="EMBL" id="GAH82841.1"/>
    </source>
</evidence>
<dbReference type="InterPro" id="IPR038495">
    <property type="entry name" value="ATPase_E_C"/>
</dbReference>
<keyword evidence="2" id="KW-0813">Transport</keyword>
<name>X1IK88_9ZZZZ</name>
<feature type="non-terminal residue" evidence="4">
    <location>
        <position position="1"/>
    </location>
</feature>
<dbReference type="GO" id="GO:0033178">
    <property type="term" value="C:proton-transporting two-sector ATPase complex, catalytic domain"/>
    <property type="evidence" value="ECO:0007669"/>
    <property type="project" value="InterPro"/>
</dbReference>
<dbReference type="Pfam" id="PF01991">
    <property type="entry name" value="vATP-synt_E"/>
    <property type="match status" value="1"/>
</dbReference>
<evidence type="ECO:0008006" key="5">
    <source>
        <dbReference type="Google" id="ProtNLM"/>
    </source>
</evidence>
<dbReference type="AlphaFoldDB" id="X1IK88"/>
<reference evidence="4" key="1">
    <citation type="journal article" date="2014" name="Front. Microbiol.">
        <title>High frequency of phylogenetically diverse reductive dehalogenase-homologous genes in deep subseafloor sedimentary metagenomes.</title>
        <authorList>
            <person name="Kawai M."/>
            <person name="Futagami T."/>
            <person name="Toyoda A."/>
            <person name="Takaki Y."/>
            <person name="Nishi S."/>
            <person name="Hori S."/>
            <person name="Arai W."/>
            <person name="Tsubouchi T."/>
            <person name="Morono Y."/>
            <person name="Uchiyama I."/>
            <person name="Ito T."/>
            <person name="Fujiyama A."/>
            <person name="Inagaki F."/>
            <person name="Takami H."/>
        </authorList>
    </citation>
    <scope>NUCLEOTIDE SEQUENCE</scope>
    <source>
        <strain evidence="4">Expedition CK06-06</strain>
    </source>
</reference>
<proteinExistence type="inferred from homology"/>
<dbReference type="GO" id="GO:0046961">
    <property type="term" value="F:proton-transporting ATPase activity, rotational mechanism"/>
    <property type="evidence" value="ECO:0007669"/>
    <property type="project" value="InterPro"/>
</dbReference>
<comment type="caution">
    <text evidence="4">The sequence shown here is derived from an EMBL/GenBank/DDBJ whole genome shotgun (WGS) entry which is preliminary data.</text>
</comment>
<evidence type="ECO:0000256" key="1">
    <source>
        <dbReference type="ARBA" id="ARBA00005901"/>
    </source>
</evidence>
<protein>
    <recommendedName>
        <fullName evidence="5">V-type ATP synthase subunit E</fullName>
    </recommendedName>
</protein>
<dbReference type="SUPFAM" id="SSF160527">
    <property type="entry name" value="V-type ATPase subunit E-like"/>
    <property type="match status" value="1"/>
</dbReference>
<dbReference type="EMBL" id="BARU01038272">
    <property type="protein sequence ID" value="GAH82841.1"/>
    <property type="molecule type" value="Genomic_DNA"/>
</dbReference>
<accession>X1IK88</accession>
<dbReference type="InterPro" id="IPR002842">
    <property type="entry name" value="ATPase_V1_Esu"/>
</dbReference>
<dbReference type="Gene3D" id="3.30.2320.30">
    <property type="entry name" value="ATP synthase, E subunit, C-terminal"/>
    <property type="match status" value="1"/>
</dbReference>
<comment type="similarity">
    <text evidence="1">Belongs to the V-ATPase E subunit family.</text>
</comment>
<organism evidence="4">
    <name type="scientific">marine sediment metagenome</name>
    <dbReference type="NCBI Taxonomy" id="412755"/>
    <lineage>
        <taxon>unclassified sequences</taxon>
        <taxon>metagenomes</taxon>
        <taxon>ecological metagenomes</taxon>
    </lineage>
</organism>
<evidence type="ECO:0000256" key="3">
    <source>
        <dbReference type="ARBA" id="ARBA00023065"/>
    </source>
</evidence>
<gene>
    <name evidence="4" type="ORF">S03H2_59514</name>
</gene>
<keyword evidence="3" id="KW-0406">Ion transport</keyword>